<feature type="non-terminal residue" evidence="3">
    <location>
        <position position="1"/>
    </location>
</feature>
<dbReference type="Gene3D" id="3.40.50.720">
    <property type="entry name" value="NAD(P)-binding Rossmann-like Domain"/>
    <property type="match status" value="1"/>
</dbReference>
<dbReference type="InterPro" id="IPR036291">
    <property type="entry name" value="NAD(P)-bd_dom_sf"/>
</dbReference>
<dbReference type="EMBL" id="ADFP01000061">
    <property type="protein sequence ID" value="EFB90819.1"/>
    <property type="molecule type" value="Genomic_DNA"/>
</dbReference>
<dbReference type="Pfam" id="PF02882">
    <property type="entry name" value="THF_DHG_CYH_C"/>
    <property type="match status" value="1"/>
</dbReference>
<protein>
    <recommendedName>
        <fullName evidence="1">methenyltetrahydrofolate cyclohydrolase</fullName>
        <ecNumber evidence="1">3.5.4.9</ecNumber>
    </recommendedName>
</protein>
<evidence type="ECO:0000259" key="2">
    <source>
        <dbReference type="Pfam" id="PF02882"/>
    </source>
</evidence>
<feature type="domain" description="Tetrahydrofolate dehydrogenase/cyclohydrolase NAD(P)-binding" evidence="2">
    <location>
        <begin position="3"/>
        <end position="67"/>
    </location>
</feature>
<dbReference type="SUPFAM" id="SSF51735">
    <property type="entry name" value="NAD(P)-binding Rossmann-fold domains"/>
    <property type="match status" value="1"/>
</dbReference>
<dbReference type="InterPro" id="IPR020631">
    <property type="entry name" value="THF_DH/CycHdrlase_NAD-bd_dom"/>
</dbReference>
<dbReference type="PANTHER" id="PTHR48099:SF5">
    <property type="entry name" value="C-1-TETRAHYDROFOLATE SYNTHASE, CYTOPLASMIC"/>
    <property type="match status" value="1"/>
</dbReference>
<reference evidence="3 4" key="1">
    <citation type="submission" date="2009-12" db="EMBL/GenBank/DDBJ databases">
        <authorList>
            <person name="Shrivastava S."/>
            <person name="Madupu R."/>
            <person name="Durkin A.S."/>
            <person name="Torralba M."/>
            <person name="Methe B."/>
            <person name="Sutton G.G."/>
            <person name="Strausberg R.L."/>
            <person name="Nelson K.E."/>
        </authorList>
    </citation>
    <scope>NUCLEOTIDE SEQUENCE [LARGE SCALE GENOMIC DNA]</scope>
    <source>
        <strain evidence="3 4">W5455</strain>
    </source>
</reference>
<evidence type="ECO:0000256" key="1">
    <source>
        <dbReference type="ARBA" id="ARBA00012776"/>
    </source>
</evidence>
<dbReference type="Proteomes" id="UP000006462">
    <property type="component" value="Unassembled WGS sequence"/>
</dbReference>
<keyword evidence="4" id="KW-1185">Reference proteome</keyword>
<gene>
    <name evidence="3" type="ORF">HMPREF7215_1136</name>
</gene>
<dbReference type="Gene3D" id="3.40.50.10860">
    <property type="entry name" value="Leucine Dehydrogenase, chain A, domain 1"/>
    <property type="match status" value="1"/>
</dbReference>
<dbReference type="EC" id="3.5.4.9" evidence="1"/>
<sequence length="70" mass="7057">GAVTAEFTNPEQVLIDVGINVNAEGKLCGDVAPEAAQKARACTPVPGGVGSVTTTVLAKHVVEAAQRTLD</sequence>
<accession>A0ABP2HU22</accession>
<proteinExistence type="predicted"/>
<evidence type="ECO:0000313" key="4">
    <source>
        <dbReference type="Proteomes" id="UP000006462"/>
    </source>
</evidence>
<comment type="caution">
    <text evidence="3">The sequence shown here is derived from an EMBL/GenBank/DDBJ whole genome shotgun (WGS) entry which is preliminary data.</text>
</comment>
<dbReference type="PANTHER" id="PTHR48099">
    <property type="entry name" value="C-1-TETRAHYDROFOLATE SYNTHASE, CYTOPLASMIC-RELATED"/>
    <property type="match status" value="1"/>
</dbReference>
<organism evidence="3 4">
    <name type="scientific">Pyramidobacter piscolens W5455</name>
    <dbReference type="NCBI Taxonomy" id="352165"/>
    <lineage>
        <taxon>Bacteria</taxon>
        <taxon>Thermotogati</taxon>
        <taxon>Synergistota</taxon>
        <taxon>Synergistia</taxon>
        <taxon>Synergistales</taxon>
        <taxon>Dethiosulfovibrionaceae</taxon>
        <taxon>Pyramidobacter</taxon>
    </lineage>
</organism>
<evidence type="ECO:0000313" key="3">
    <source>
        <dbReference type="EMBL" id="EFB90819.1"/>
    </source>
</evidence>
<name>A0ABP2HU22_9BACT</name>